<keyword evidence="1" id="KW-0812">Transmembrane</keyword>
<feature type="transmembrane region" description="Helical" evidence="1">
    <location>
        <begin position="26"/>
        <end position="47"/>
    </location>
</feature>
<sequence length="106" mass="12640">MFTYLFLKKNKNQCLFLRRSSCKFKLIFYLLISIFFFFIYILVYFSFSKNIPHLIRTLVPTAATFTNNTFYIRSPIGLPDWGFFGAMKIGGKMGIFILFRSFFQTY</sequence>
<keyword evidence="1" id="KW-1133">Transmembrane helix</keyword>
<dbReference type="EMBL" id="HBUF01192228">
    <property type="protein sequence ID" value="CAG6658752.1"/>
    <property type="molecule type" value="Transcribed_RNA"/>
</dbReference>
<protein>
    <submittedName>
        <fullName evidence="2">Uncharacterized protein</fullName>
    </submittedName>
</protein>
<keyword evidence="1" id="KW-0472">Membrane</keyword>
<name>A0A8D8S2F7_9HEMI</name>
<dbReference type="AlphaFoldDB" id="A0A8D8S2F7"/>
<organism evidence="2">
    <name type="scientific">Cacopsylla melanoneura</name>
    <dbReference type="NCBI Taxonomy" id="428564"/>
    <lineage>
        <taxon>Eukaryota</taxon>
        <taxon>Metazoa</taxon>
        <taxon>Ecdysozoa</taxon>
        <taxon>Arthropoda</taxon>
        <taxon>Hexapoda</taxon>
        <taxon>Insecta</taxon>
        <taxon>Pterygota</taxon>
        <taxon>Neoptera</taxon>
        <taxon>Paraneoptera</taxon>
        <taxon>Hemiptera</taxon>
        <taxon>Sternorrhyncha</taxon>
        <taxon>Psylloidea</taxon>
        <taxon>Psyllidae</taxon>
        <taxon>Psyllinae</taxon>
        <taxon>Cacopsylla</taxon>
    </lineage>
</organism>
<proteinExistence type="predicted"/>
<evidence type="ECO:0000313" key="2">
    <source>
        <dbReference type="EMBL" id="CAG6658752.1"/>
    </source>
</evidence>
<reference evidence="2" key="1">
    <citation type="submission" date="2021-05" db="EMBL/GenBank/DDBJ databases">
        <authorList>
            <person name="Alioto T."/>
            <person name="Alioto T."/>
            <person name="Gomez Garrido J."/>
        </authorList>
    </citation>
    <scope>NUCLEOTIDE SEQUENCE</scope>
</reference>
<feature type="transmembrane region" description="Helical" evidence="1">
    <location>
        <begin position="81"/>
        <end position="103"/>
    </location>
</feature>
<evidence type="ECO:0000256" key="1">
    <source>
        <dbReference type="SAM" id="Phobius"/>
    </source>
</evidence>
<accession>A0A8D8S2F7</accession>